<dbReference type="AlphaFoldDB" id="A0A6C0K2H0"/>
<accession>A0A6C0K2H0</accession>
<evidence type="ECO:0000313" key="2">
    <source>
        <dbReference type="EMBL" id="QHU12242.1"/>
    </source>
</evidence>
<feature type="region of interest" description="Disordered" evidence="1">
    <location>
        <begin position="37"/>
        <end position="61"/>
    </location>
</feature>
<proteinExistence type="predicted"/>
<dbReference type="EMBL" id="MN740798">
    <property type="protein sequence ID" value="QHU12242.1"/>
    <property type="molecule type" value="Genomic_DNA"/>
</dbReference>
<evidence type="ECO:0000256" key="1">
    <source>
        <dbReference type="SAM" id="MobiDB-lite"/>
    </source>
</evidence>
<feature type="region of interest" description="Disordered" evidence="1">
    <location>
        <begin position="1"/>
        <end position="24"/>
    </location>
</feature>
<organism evidence="2">
    <name type="scientific">viral metagenome</name>
    <dbReference type="NCBI Taxonomy" id="1070528"/>
    <lineage>
        <taxon>unclassified sequences</taxon>
        <taxon>metagenomes</taxon>
        <taxon>organismal metagenomes</taxon>
    </lineage>
</organism>
<name>A0A6C0K2H0_9ZZZZ</name>
<sequence length="61" mass="6950">MSLCGVKRWGPGTTKERTPNTETAKEIQERMIALNAERAKQDQMWNISEKSEKSEKPKGSQ</sequence>
<feature type="compositionally biased region" description="Basic and acidic residues" evidence="1">
    <location>
        <begin position="14"/>
        <end position="24"/>
    </location>
</feature>
<protein>
    <submittedName>
        <fullName evidence="2">Uncharacterized protein</fullName>
    </submittedName>
</protein>
<reference evidence="2" key="1">
    <citation type="journal article" date="2020" name="Nature">
        <title>Giant virus diversity and host interactions through global metagenomics.</title>
        <authorList>
            <person name="Schulz F."/>
            <person name="Roux S."/>
            <person name="Paez-Espino D."/>
            <person name="Jungbluth S."/>
            <person name="Walsh D.A."/>
            <person name="Denef V.J."/>
            <person name="McMahon K.D."/>
            <person name="Konstantinidis K.T."/>
            <person name="Eloe-Fadrosh E.A."/>
            <person name="Kyrpides N.C."/>
            <person name="Woyke T."/>
        </authorList>
    </citation>
    <scope>NUCLEOTIDE SEQUENCE</scope>
    <source>
        <strain evidence="2">GVMAG-S-1101171-110</strain>
    </source>
</reference>
<feature type="compositionally biased region" description="Basic and acidic residues" evidence="1">
    <location>
        <begin position="49"/>
        <end position="61"/>
    </location>
</feature>